<organism evidence="3">
    <name type="scientific">Pyrodinium bahamense</name>
    <dbReference type="NCBI Taxonomy" id="73915"/>
    <lineage>
        <taxon>Eukaryota</taxon>
        <taxon>Sar</taxon>
        <taxon>Alveolata</taxon>
        <taxon>Dinophyceae</taxon>
        <taxon>Gonyaulacales</taxon>
        <taxon>Pyrocystaceae</taxon>
        <taxon>Pyrodinium</taxon>
    </lineage>
</organism>
<feature type="region of interest" description="Disordered" evidence="1">
    <location>
        <begin position="1"/>
        <end position="39"/>
    </location>
</feature>
<evidence type="ECO:0000313" key="3">
    <source>
        <dbReference type="EMBL" id="CAD8354725.1"/>
    </source>
</evidence>
<dbReference type="PROSITE" id="PS50003">
    <property type="entry name" value="PH_DOMAIN"/>
    <property type="match status" value="1"/>
</dbReference>
<evidence type="ECO:0000256" key="1">
    <source>
        <dbReference type="SAM" id="MobiDB-lite"/>
    </source>
</evidence>
<dbReference type="EMBL" id="HBEG01016782">
    <property type="protein sequence ID" value="CAD8354725.1"/>
    <property type="molecule type" value="Transcribed_RNA"/>
</dbReference>
<accession>A0A7S0FEA1</accession>
<dbReference type="SUPFAM" id="SSF50729">
    <property type="entry name" value="PH domain-like"/>
    <property type="match status" value="1"/>
</dbReference>
<name>A0A7S0FEA1_9DINO</name>
<reference evidence="3" key="1">
    <citation type="submission" date="2021-01" db="EMBL/GenBank/DDBJ databases">
        <authorList>
            <person name="Corre E."/>
            <person name="Pelletier E."/>
            <person name="Niang G."/>
            <person name="Scheremetjew M."/>
            <person name="Finn R."/>
            <person name="Kale V."/>
            <person name="Holt S."/>
            <person name="Cochrane G."/>
            <person name="Meng A."/>
            <person name="Brown T."/>
            <person name="Cohen L."/>
        </authorList>
    </citation>
    <scope>NUCLEOTIDE SEQUENCE</scope>
    <source>
        <strain evidence="3">Pbaha01</strain>
    </source>
</reference>
<dbReference type="InterPro" id="IPR011993">
    <property type="entry name" value="PH-like_dom_sf"/>
</dbReference>
<feature type="compositionally biased region" description="Polar residues" evidence="1">
    <location>
        <begin position="30"/>
        <end position="39"/>
    </location>
</feature>
<dbReference type="AlphaFoldDB" id="A0A7S0FEA1"/>
<dbReference type="Gene3D" id="2.30.29.30">
    <property type="entry name" value="Pleckstrin-homology domain (PH domain)/Phosphotyrosine-binding domain (PTB)"/>
    <property type="match status" value="1"/>
</dbReference>
<protein>
    <recommendedName>
        <fullName evidence="2">PH domain-containing protein</fullName>
    </recommendedName>
</protein>
<evidence type="ECO:0000259" key="2">
    <source>
        <dbReference type="PROSITE" id="PS50003"/>
    </source>
</evidence>
<gene>
    <name evidence="3" type="ORF">PBAH0796_LOCUS10092</name>
</gene>
<sequence>MPVFGPETLALGHNDGDPEPQEPCRRKQRSVTWEPSRNASVPLRPNGELGCFAKAFDKLQMTCAECCTLGLRHGRQRPSRREQKAWDHPGKQGYLWKLNSGAGDELLRLSCLRSWRRRLFLVHDAHGEPGRMALLYLSEKRDGQMTLACTLGGQLGPLPEVEIEPPSPGTRYWARSNLQQYNVAFGFDTGSVSETYDALLPERLYPFKVDWADPNEGEHCLVLAATSEEVRARWLAGLTGVSCGGKVKLSKHRRKS</sequence>
<proteinExistence type="predicted"/>
<dbReference type="InterPro" id="IPR001849">
    <property type="entry name" value="PH_domain"/>
</dbReference>
<feature type="domain" description="PH" evidence="2">
    <location>
        <begin position="88"/>
        <end position="243"/>
    </location>
</feature>